<keyword evidence="9" id="KW-0053">Apoptosis</keyword>
<keyword evidence="6" id="KW-0963">Cytoplasm</keyword>
<keyword evidence="17" id="KW-0496">Mitochondrion</keyword>
<dbReference type="CDD" id="cd20352">
    <property type="entry name" value="Rcat_RBR_RNF144"/>
    <property type="match status" value="1"/>
</dbReference>
<evidence type="ECO:0000313" key="27">
    <source>
        <dbReference type="Proteomes" id="UP001152320"/>
    </source>
</evidence>
<evidence type="ECO:0000256" key="16">
    <source>
        <dbReference type="ARBA" id="ARBA00022989"/>
    </source>
</evidence>
<keyword evidence="15" id="KW-0832">Ubl conjugation</keyword>
<dbReference type="InterPro" id="IPR044066">
    <property type="entry name" value="TRIAD_supradom"/>
</dbReference>
<keyword evidence="16 24" id="KW-1133">Transmembrane helix</keyword>
<comment type="subunit">
    <text evidence="21">Interacts with UBE2L3, UBE2L6 and LCMT2, as well as with BAX. Interacts with TBK1; this interaction inhibits TBK1 phosphorylation and 'Lys-63'-linked polyubiquitination.</text>
</comment>
<evidence type="ECO:0000256" key="14">
    <source>
        <dbReference type="ARBA" id="ARBA00022833"/>
    </source>
</evidence>
<evidence type="ECO:0000256" key="4">
    <source>
        <dbReference type="ARBA" id="ARBA00004906"/>
    </source>
</evidence>
<dbReference type="InterPro" id="IPR017907">
    <property type="entry name" value="Znf_RING_CS"/>
</dbReference>
<gene>
    <name evidence="26" type="ORF">HOLleu_23108</name>
</gene>
<dbReference type="CDD" id="cd20349">
    <property type="entry name" value="BRcat_RBR_RNF144"/>
    <property type="match status" value="1"/>
</dbReference>
<evidence type="ECO:0000256" key="9">
    <source>
        <dbReference type="ARBA" id="ARBA00022703"/>
    </source>
</evidence>
<dbReference type="Gene3D" id="3.30.40.10">
    <property type="entry name" value="Zinc/RING finger domain, C3HC4 (zinc finger)"/>
    <property type="match status" value="1"/>
</dbReference>
<evidence type="ECO:0000256" key="15">
    <source>
        <dbReference type="ARBA" id="ARBA00022843"/>
    </source>
</evidence>
<keyword evidence="10" id="KW-0479">Metal-binding</keyword>
<evidence type="ECO:0000256" key="22">
    <source>
        <dbReference type="ARBA" id="ARBA00069720"/>
    </source>
</evidence>
<comment type="pathway">
    <text evidence="4">Protein modification; protein ubiquitination.</text>
</comment>
<keyword evidence="11" id="KW-0677">Repeat</keyword>
<feature type="domain" description="RING-type" evidence="25">
    <location>
        <begin position="27"/>
        <end position="255"/>
    </location>
</feature>
<sequence length="313" mass="34946">MMDSTATQDIEVTPRISTISGDLPLGPYITCKLCFGEYSLNDVHQMENCTCVYCLSCLKQYLALLIQEGVVNNITCPDATCKESGKIQPNEIKSIVGEKTYERYKKVRFQLEIDLDPNRTYCPELGCETICHVCNVGGDPSIAKPVHCPSCGLTFCCICKARWHANISCSENLENLAQQGASAHLLDVMSVRCEGDDDAKIKRCPMCHIPIERDAGCAQMMCKRCKHVFCWYCLANLDDDFLLRHYDKGPCKNKLGHSRASVIWHRTQVIGIFAGFGVLLLLASPFLLLIAPCILCCKCNLCHCRDEEDNLPT</sequence>
<dbReference type="Gene3D" id="1.20.120.1750">
    <property type="match status" value="1"/>
</dbReference>
<dbReference type="AlphaFoldDB" id="A0A9Q1H2N6"/>
<keyword evidence="7" id="KW-0808">Transferase</keyword>
<organism evidence="26 27">
    <name type="scientific">Holothuria leucospilota</name>
    <name type="common">Black long sea cucumber</name>
    <name type="synonym">Mertensiothuria leucospilota</name>
    <dbReference type="NCBI Taxonomy" id="206669"/>
    <lineage>
        <taxon>Eukaryota</taxon>
        <taxon>Metazoa</taxon>
        <taxon>Echinodermata</taxon>
        <taxon>Eleutherozoa</taxon>
        <taxon>Echinozoa</taxon>
        <taxon>Holothuroidea</taxon>
        <taxon>Aspidochirotacea</taxon>
        <taxon>Aspidochirotida</taxon>
        <taxon>Holothuriidae</taxon>
        <taxon>Holothuria</taxon>
    </lineage>
</organism>
<evidence type="ECO:0000256" key="5">
    <source>
        <dbReference type="ARBA" id="ARBA00012251"/>
    </source>
</evidence>
<evidence type="ECO:0000256" key="12">
    <source>
        <dbReference type="ARBA" id="ARBA00022771"/>
    </source>
</evidence>
<evidence type="ECO:0000256" key="10">
    <source>
        <dbReference type="ARBA" id="ARBA00022723"/>
    </source>
</evidence>
<dbReference type="GO" id="GO:0061630">
    <property type="term" value="F:ubiquitin protein ligase activity"/>
    <property type="evidence" value="ECO:0007669"/>
    <property type="project" value="UniProtKB-EC"/>
</dbReference>
<evidence type="ECO:0000256" key="7">
    <source>
        <dbReference type="ARBA" id="ARBA00022679"/>
    </source>
</evidence>
<evidence type="ECO:0000256" key="2">
    <source>
        <dbReference type="ARBA" id="ARBA00004304"/>
    </source>
</evidence>
<protein>
    <recommendedName>
        <fullName evidence="22">E3 ubiquitin-protein ligase RNF144B</fullName>
        <ecNumber evidence="5">2.3.2.31</ecNumber>
    </recommendedName>
    <alternativeName>
        <fullName evidence="23">RING finger protein 144B</fullName>
    </alternativeName>
</protein>
<dbReference type="Pfam" id="PF22191">
    <property type="entry name" value="IBR_1"/>
    <property type="match status" value="1"/>
</dbReference>
<dbReference type="SUPFAM" id="SSF57850">
    <property type="entry name" value="RING/U-box"/>
    <property type="match status" value="3"/>
</dbReference>
<evidence type="ECO:0000256" key="3">
    <source>
        <dbReference type="ARBA" id="ARBA00004496"/>
    </source>
</evidence>
<comment type="subcellular location">
    <subcellularLocation>
        <location evidence="3">Cytoplasm</location>
    </subcellularLocation>
    <subcellularLocation>
        <location evidence="2">Mitochondrion membrane</location>
        <topology evidence="2">Single-pass membrane protein</topology>
    </subcellularLocation>
</comment>
<comment type="function">
    <text evidence="20">E3 ubiquitin-protein ligase which accepts ubiquitin from E2 ubiquitin-conjugating enzymes UBE2L3 and UBE2L6 in the form of a thioester and then directly transfers the ubiquitin to targeted substrates such as LCMT2, thereby promoting their degradation. Induces apoptosis via a p53/TP53-dependent but caspase-independent mechanism. Plays a crucial role in maintaining the genomic stability by controlling the degradation of multiple proteins involved in mitotic progression and DNA damage. Regulates epithelial homeostasis by mediating degradation of CDKN1A and isoform 2 of TP63. Plays a regulatory role in innate immunity by negatively regulating IRF3 activation and IFN-beta production. Mechanistically, inhibits TBK1 phosphorylation and 'Lys-63'-linked polyubiquitination independently of its E3 ligase activity. Alternatively, promotes 'Lys-27' and 'Lys-33'-linked ubiquitination of IFIH1/MDA5, promoting selective autophagic degradation of IFIH1/MDA5 to inhibit antiviral response.</text>
</comment>
<dbReference type="EMBL" id="JAIZAY010000011">
    <property type="protein sequence ID" value="KAJ8032997.1"/>
    <property type="molecule type" value="Genomic_DNA"/>
</dbReference>
<dbReference type="FunFam" id="3.30.40.10:FF:000051">
    <property type="entry name" value="RBR-type E3 ubiquitin transferase"/>
    <property type="match status" value="1"/>
</dbReference>
<dbReference type="SMART" id="SM00647">
    <property type="entry name" value="IBR"/>
    <property type="match status" value="2"/>
</dbReference>
<keyword evidence="13" id="KW-0833">Ubl conjugation pathway</keyword>
<dbReference type="FunFam" id="1.20.120.1750:FF:000010">
    <property type="entry name" value="RBR-type E3 ubiquitin transferase"/>
    <property type="match status" value="1"/>
</dbReference>
<evidence type="ECO:0000256" key="17">
    <source>
        <dbReference type="ARBA" id="ARBA00023128"/>
    </source>
</evidence>
<evidence type="ECO:0000256" key="6">
    <source>
        <dbReference type="ARBA" id="ARBA00022490"/>
    </source>
</evidence>
<dbReference type="InterPro" id="IPR031127">
    <property type="entry name" value="E3_UB_ligase_RBR"/>
</dbReference>
<dbReference type="GO" id="GO:0016567">
    <property type="term" value="P:protein ubiquitination"/>
    <property type="evidence" value="ECO:0007669"/>
    <property type="project" value="InterPro"/>
</dbReference>
<reference evidence="26" key="1">
    <citation type="submission" date="2021-10" db="EMBL/GenBank/DDBJ databases">
        <title>Tropical sea cucumber genome reveals ecological adaptation and Cuvierian tubules defense mechanism.</title>
        <authorList>
            <person name="Chen T."/>
        </authorList>
    </citation>
    <scope>NUCLEOTIDE SEQUENCE</scope>
    <source>
        <strain evidence="26">Nanhai2018</strain>
        <tissue evidence="26">Muscle</tissue>
    </source>
</reference>
<evidence type="ECO:0000256" key="21">
    <source>
        <dbReference type="ARBA" id="ARBA00061765"/>
    </source>
</evidence>
<dbReference type="OrthoDB" id="10009520at2759"/>
<dbReference type="Proteomes" id="UP001152320">
    <property type="component" value="Chromosome 11"/>
</dbReference>
<evidence type="ECO:0000259" key="25">
    <source>
        <dbReference type="PROSITE" id="PS51873"/>
    </source>
</evidence>
<accession>A0A9Q1H2N6</accession>
<feature type="transmembrane region" description="Helical" evidence="24">
    <location>
        <begin position="269"/>
        <end position="291"/>
    </location>
</feature>
<dbReference type="PANTHER" id="PTHR11685">
    <property type="entry name" value="RBR FAMILY RING FINGER AND IBR DOMAIN-CONTAINING"/>
    <property type="match status" value="1"/>
</dbReference>
<keyword evidence="27" id="KW-1185">Reference proteome</keyword>
<keyword evidence="14" id="KW-0862">Zinc</keyword>
<dbReference type="PROSITE" id="PS51873">
    <property type="entry name" value="TRIAD"/>
    <property type="match status" value="1"/>
</dbReference>
<evidence type="ECO:0000256" key="11">
    <source>
        <dbReference type="ARBA" id="ARBA00022737"/>
    </source>
</evidence>
<dbReference type="GO" id="GO:0008270">
    <property type="term" value="F:zinc ion binding"/>
    <property type="evidence" value="ECO:0007669"/>
    <property type="project" value="UniProtKB-KW"/>
</dbReference>
<evidence type="ECO:0000313" key="26">
    <source>
        <dbReference type="EMBL" id="KAJ8032997.1"/>
    </source>
</evidence>
<evidence type="ECO:0000256" key="8">
    <source>
        <dbReference type="ARBA" id="ARBA00022692"/>
    </source>
</evidence>
<evidence type="ECO:0000256" key="1">
    <source>
        <dbReference type="ARBA" id="ARBA00001798"/>
    </source>
</evidence>
<dbReference type="PROSITE" id="PS00518">
    <property type="entry name" value="ZF_RING_1"/>
    <property type="match status" value="1"/>
</dbReference>
<keyword evidence="18 24" id="KW-0472">Membrane</keyword>
<evidence type="ECO:0000256" key="18">
    <source>
        <dbReference type="ARBA" id="ARBA00023136"/>
    </source>
</evidence>
<dbReference type="GO" id="GO:0031966">
    <property type="term" value="C:mitochondrial membrane"/>
    <property type="evidence" value="ECO:0007669"/>
    <property type="project" value="UniProtKB-SubCell"/>
</dbReference>
<evidence type="ECO:0000256" key="20">
    <source>
        <dbReference type="ARBA" id="ARBA00060040"/>
    </source>
</evidence>
<dbReference type="GO" id="GO:0006915">
    <property type="term" value="P:apoptotic process"/>
    <property type="evidence" value="ECO:0007669"/>
    <property type="project" value="UniProtKB-KW"/>
</dbReference>
<keyword evidence="8 24" id="KW-0812">Transmembrane</keyword>
<evidence type="ECO:0000256" key="13">
    <source>
        <dbReference type="ARBA" id="ARBA00022786"/>
    </source>
</evidence>
<dbReference type="Pfam" id="PF01485">
    <property type="entry name" value="IBR"/>
    <property type="match status" value="1"/>
</dbReference>
<dbReference type="EC" id="2.3.2.31" evidence="5"/>
<comment type="caution">
    <text evidence="26">The sequence shown here is derived from an EMBL/GenBank/DDBJ whole genome shotgun (WGS) entry which is preliminary data.</text>
</comment>
<dbReference type="InterPro" id="IPR013083">
    <property type="entry name" value="Znf_RING/FYVE/PHD"/>
</dbReference>
<comment type="similarity">
    <text evidence="19">Belongs to the RBR family. RNF144 subfamily.</text>
</comment>
<dbReference type="CDD" id="cd16632">
    <property type="entry name" value="mRING-HC-C4C4_RBR_RNF144"/>
    <property type="match status" value="1"/>
</dbReference>
<proteinExistence type="inferred from homology"/>
<name>A0A9Q1H2N6_HOLLE</name>
<evidence type="ECO:0000256" key="19">
    <source>
        <dbReference type="ARBA" id="ARBA00038342"/>
    </source>
</evidence>
<evidence type="ECO:0000256" key="23">
    <source>
        <dbReference type="ARBA" id="ARBA00078867"/>
    </source>
</evidence>
<comment type="catalytic activity">
    <reaction evidence="1">
        <text>[E2 ubiquitin-conjugating enzyme]-S-ubiquitinyl-L-cysteine + [acceptor protein]-L-lysine = [E2 ubiquitin-conjugating enzyme]-L-cysteine + [acceptor protein]-N(6)-ubiquitinyl-L-lysine.</text>
        <dbReference type="EC" id="2.3.2.31"/>
    </reaction>
</comment>
<evidence type="ECO:0000256" key="24">
    <source>
        <dbReference type="SAM" id="Phobius"/>
    </source>
</evidence>
<keyword evidence="12" id="KW-0863">Zinc-finger</keyword>
<dbReference type="InterPro" id="IPR002867">
    <property type="entry name" value="IBR_dom"/>
</dbReference>